<proteinExistence type="predicted"/>
<dbReference type="EMBL" id="ON649698">
    <property type="protein sequence ID" value="UVF62265.1"/>
    <property type="molecule type" value="Genomic_DNA"/>
</dbReference>
<evidence type="ECO:0000313" key="1">
    <source>
        <dbReference type="EMBL" id="UVF62265.1"/>
    </source>
</evidence>
<dbReference type="SUPFAM" id="SSF56300">
    <property type="entry name" value="Metallo-dependent phosphatases"/>
    <property type="match status" value="1"/>
</dbReference>
<dbReference type="Proteomes" id="UP001156951">
    <property type="component" value="Segment"/>
</dbReference>
<sequence length="271" mass="30537">MKKSSKSMYIVSDIHCGSTMAVCTEKPVCEETGEYKPNALQREFCSIWNESIDELQQKPDICVINGEPIDGGNPKQLGNQSWSTSMLDQAIDSMKLLKRIPAKEYLFIRGSGYHVQVGGTPVESFIADKMNAKKYDTITGVESNSWYWANLEMNGKKFSFTHHTPYAKFFAYRATPLAKEMALMSLDAGRSMKYDVIVRSHVHYYMRVHSAHTIAFTTPAWKYPDGHLTRGGLGGIYPDIGAIEVIVESNGKIEIIEHLTELKLKQKTIKI</sequence>
<organism evidence="1 2">
    <name type="scientific">Nitrososphaeria virus YSH_1032793</name>
    <dbReference type="NCBI Taxonomy" id="3071320"/>
    <lineage>
        <taxon>Viruses</taxon>
        <taxon>Duplodnaviria</taxon>
        <taxon>Heunggongvirae</taxon>
        <taxon>Uroviricota</taxon>
        <taxon>Caudoviricetes</taxon>
        <taxon>Juravirales</taxon>
        <taxon>Yanlukaviridae</taxon>
        <taxon>Sweetvirus</taxon>
        <taxon>Sweetvirus yangshanense</taxon>
    </lineage>
</organism>
<evidence type="ECO:0000313" key="2">
    <source>
        <dbReference type="Proteomes" id="UP001156951"/>
    </source>
</evidence>
<reference evidence="1 2" key="1">
    <citation type="submission" date="2022-05" db="EMBL/GenBank/DDBJ databases">
        <title>Diverse viruses of marine archaea discovered using metagenomics.</title>
        <authorList>
            <person name="Zhou Y."/>
        </authorList>
    </citation>
    <scope>NUCLEOTIDE SEQUENCE [LARGE SCALE GENOMIC DNA]</scope>
    <source>
        <strain evidence="1">YSH_1032793</strain>
    </source>
</reference>
<protein>
    <submittedName>
        <fullName evidence="1">Metallophosphatase</fullName>
    </submittedName>
</protein>
<name>A0A976UAE2_9CAUD</name>
<accession>A0A976UAE2</accession>
<dbReference type="InterPro" id="IPR029052">
    <property type="entry name" value="Metallo-depent_PP-like"/>
</dbReference>
<keyword evidence="2" id="KW-1185">Reference proteome</keyword>